<accession>A0A1J5NZ93</accession>
<reference evidence="1" key="1">
    <citation type="submission" date="2016-10" db="EMBL/GenBank/DDBJ databases">
        <title>Sequence of Gallionella enrichment culture.</title>
        <authorList>
            <person name="Poehlein A."/>
            <person name="Muehling M."/>
            <person name="Daniel R."/>
        </authorList>
    </citation>
    <scope>NUCLEOTIDE SEQUENCE</scope>
</reference>
<organism evidence="1">
    <name type="scientific">mine drainage metagenome</name>
    <dbReference type="NCBI Taxonomy" id="410659"/>
    <lineage>
        <taxon>unclassified sequences</taxon>
        <taxon>metagenomes</taxon>
        <taxon>ecological metagenomes</taxon>
    </lineage>
</organism>
<proteinExistence type="predicted"/>
<protein>
    <submittedName>
        <fullName evidence="1">Uncharacterized protein</fullName>
    </submittedName>
</protein>
<gene>
    <name evidence="1" type="ORF">GALL_538630</name>
</gene>
<dbReference type="EMBL" id="MLJW01007998">
    <property type="protein sequence ID" value="OIQ64585.1"/>
    <property type="molecule type" value="Genomic_DNA"/>
</dbReference>
<dbReference type="AlphaFoldDB" id="A0A1J5NZ93"/>
<comment type="caution">
    <text evidence="1">The sequence shown here is derived from an EMBL/GenBank/DDBJ whole genome shotgun (WGS) entry which is preliminary data.</text>
</comment>
<name>A0A1J5NZ93_9ZZZZ</name>
<sequence>MLKTLQGNRLVPVGFLLRLQGGLDVIQMRFHRRAGRTGVAVLQGRIDGAVLVQQGRAGRALLEHDLPIVKHAFAQQLEHGAHHVQHDDVVARLDDCHVEFGVKAGLIRRVPLGMSGFHLGEQGIDKHQVGVRAEGGGAFGRHRLHVAAEREVIEHRLVMRREKLDQRGREGRAKHISNKDARARARGQQATLLQFRHGVAQAGARHAQRVREIAFRRKPLAWTQDAAQDQKLDLANNGGGEFFGVNLAEGHR</sequence>
<evidence type="ECO:0000313" key="1">
    <source>
        <dbReference type="EMBL" id="OIQ64585.1"/>
    </source>
</evidence>